<dbReference type="InterPro" id="IPR002197">
    <property type="entry name" value="HTH_Fis"/>
</dbReference>
<dbReference type="PRINTS" id="PR01590">
    <property type="entry name" value="HTHFIS"/>
</dbReference>
<dbReference type="InterPro" id="IPR009057">
    <property type="entry name" value="Homeodomain-like_sf"/>
</dbReference>
<protein>
    <recommendedName>
        <fullName evidence="3">Putative Fis-like DNA-binding protein</fullName>
    </recommendedName>
</protein>
<evidence type="ECO:0000256" key="2">
    <source>
        <dbReference type="ARBA" id="ARBA00023125"/>
    </source>
</evidence>
<dbReference type="Pfam" id="PF02954">
    <property type="entry name" value="HTH_8"/>
    <property type="match status" value="1"/>
</dbReference>
<comment type="caution">
    <text evidence="5">The sequence shown here is derived from an EMBL/GenBank/DDBJ whole genome shotgun (WGS) entry which is preliminary data.</text>
</comment>
<evidence type="ECO:0000256" key="3">
    <source>
        <dbReference type="ARBA" id="ARBA00029540"/>
    </source>
</evidence>
<dbReference type="Gene3D" id="1.10.10.60">
    <property type="entry name" value="Homeodomain-like"/>
    <property type="match status" value="1"/>
</dbReference>
<feature type="domain" description="DNA binding HTH" evidence="4">
    <location>
        <begin position="38"/>
        <end position="77"/>
    </location>
</feature>
<proteinExistence type="inferred from homology"/>
<name>A0ABU5NC99_9RICK</name>
<sequence length="82" mass="9320">MKKECESLSNSVEVSLDKFFRMHAGDNPESGLYERVINEVERSLIKKTLEHVDGIQVKASKILGINRNTLRKKIKELGISGY</sequence>
<evidence type="ECO:0000313" key="5">
    <source>
        <dbReference type="EMBL" id="MEA0970787.1"/>
    </source>
</evidence>
<dbReference type="SUPFAM" id="SSF46689">
    <property type="entry name" value="Homeodomain-like"/>
    <property type="match status" value="1"/>
</dbReference>
<dbReference type="Proteomes" id="UP001291687">
    <property type="component" value="Unassembled WGS sequence"/>
</dbReference>
<dbReference type="PANTHER" id="PTHR47918:SF1">
    <property type="entry name" value="DNA-BINDING PROTEIN FIS"/>
    <property type="match status" value="1"/>
</dbReference>
<dbReference type="InterPro" id="IPR050207">
    <property type="entry name" value="Trans_regulatory_Fis"/>
</dbReference>
<dbReference type="EMBL" id="JARJFB010000047">
    <property type="protein sequence ID" value="MEA0970787.1"/>
    <property type="molecule type" value="Genomic_DNA"/>
</dbReference>
<dbReference type="PANTHER" id="PTHR47918">
    <property type="entry name" value="DNA-BINDING PROTEIN FIS"/>
    <property type="match status" value="1"/>
</dbReference>
<evidence type="ECO:0000259" key="4">
    <source>
        <dbReference type="Pfam" id="PF02954"/>
    </source>
</evidence>
<gene>
    <name evidence="5" type="ORF">Megvenef_00756</name>
</gene>
<dbReference type="RefSeq" id="WP_322776690.1">
    <property type="nucleotide sequence ID" value="NZ_JARJFB010000047.1"/>
</dbReference>
<accession>A0ABU5NC99</accession>
<keyword evidence="2" id="KW-0238">DNA-binding</keyword>
<dbReference type="InterPro" id="IPR005412">
    <property type="entry name" value="Fis_DNA-bd"/>
</dbReference>
<dbReference type="PIRSF" id="PIRSF002097">
    <property type="entry name" value="DNA-binding_Fis"/>
    <property type="match status" value="1"/>
</dbReference>
<reference evidence="5 6" key="1">
    <citation type="submission" date="2023-03" db="EMBL/GenBank/DDBJ databases">
        <title>Host association and intracellularity evolved multiple times independently in the Rickettsiales.</title>
        <authorList>
            <person name="Castelli M."/>
            <person name="Nardi T."/>
            <person name="Gammuto L."/>
            <person name="Bellinzona G."/>
            <person name="Sabaneyeva E."/>
            <person name="Potekhin A."/>
            <person name="Serra V."/>
            <person name="Petroni G."/>
            <person name="Sassera D."/>
        </authorList>
    </citation>
    <scope>NUCLEOTIDE SEQUENCE [LARGE SCALE GENOMIC DNA]</scope>
    <source>
        <strain evidence="5 6">Sr 2-6</strain>
    </source>
</reference>
<evidence type="ECO:0000256" key="1">
    <source>
        <dbReference type="ARBA" id="ARBA00008559"/>
    </source>
</evidence>
<keyword evidence="6" id="KW-1185">Reference proteome</keyword>
<comment type="similarity">
    <text evidence="1">Belongs to the transcriptional regulatory Fis family.</text>
</comment>
<organism evidence="5 6">
    <name type="scientific">Candidatus Megaera venefica</name>
    <dbReference type="NCBI Taxonomy" id="2055910"/>
    <lineage>
        <taxon>Bacteria</taxon>
        <taxon>Pseudomonadati</taxon>
        <taxon>Pseudomonadota</taxon>
        <taxon>Alphaproteobacteria</taxon>
        <taxon>Rickettsiales</taxon>
        <taxon>Rickettsiaceae</taxon>
        <taxon>Candidatus Megaera</taxon>
    </lineage>
</organism>
<evidence type="ECO:0000313" key="6">
    <source>
        <dbReference type="Proteomes" id="UP001291687"/>
    </source>
</evidence>